<organism evidence="2 3">
    <name type="scientific">Scandinavium goeteborgense</name>
    <dbReference type="NCBI Taxonomy" id="1851514"/>
    <lineage>
        <taxon>Bacteria</taxon>
        <taxon>Pseudomonadati</taxon>
        <taxon>Pseudomonadota</taxon>
        <taxon>Gammaproteobacteria</taxon>
        <taxon>Enterobacterales</taxon>
        <taxon>Enterobacteriaceae</taxon>
        <taxon>Scandinavium</taxon>
    </lineage>
</organism>
<accession>A0A4R6DPG6</accession>
<proteinExistence type="predicted"/>
<feature type="domain" description="Bacterial Ig-like" evidence="1">
    <location>
        <begin position="284"/>
        <end position="359"/>
    </location>
</feature>
<dbReference type="InterPro" id="IPR044016">
    <property type="entry name" value="Big_13"/>
</dbReference>
<dbReference type="RefSeq" id="WP_166665269.1">
    <property type="nucleotide sequence ID" value="NZ_SNVX01000043.1"/>
</dbReference>
<dbReference type="AlphaFoldDB" id="A0A4R6DPG6"/>
<dbReference type="EMBL" id="SNVX01000043">
    <property type="protein sequence ID" value="TDN46753.1"/>
    <property type="molecule type" value="Genomic_DNA"/>
</dbReference>
<evidence type="ECO:0000313" key="2">
    <source>
        <dbReference type="EMBL" id="TDN46753.1"/>
    </source>
</evidence>
<name>A0A4R6DPG6_SCAGO</name>
<feature type="domain" description="Bacterial Ig-like" evidence="1">
    <location>
        <begin position="178"/>
        <end position="262"/>
    </location>
</feature>
<reference evidence="2 3" key="1">
    <citation type="submission" date="2019-03" db="EMBL/GenBank/DDBJ databases">
        <title>Genomic analyses of the natural microbiome of Caenorhabditis elegans.</title>
        <authorList>
            <person name="Samuel B."/>
        </authorList>
    </citation>
    <scope>NUCLEOTIDE SEQUENCE [LARGE SCALE GENOMIC DNA]</scope>
    <source>
        <strain evidence="2 3">BIGb0156</strain>
    </source>
</reference>
<comment type="caution">
    <text evidence="2">The sequence shown here is derived from an EMBL/GenBank/DDBJ whole genome shotgun (WGS) entry which is preliminary data.</text>
</comment>
<feature type="domain" description="Bacterial Ig-like" evidence="1">
    <location>
        <begin position="383"/>
        <end position="473"/>
    </location>
</feature>
<evidence type="ECO:0000313" key="3">
    <source>
        <dbReference type="Proteomes" id="UP000295530"/>
    </source>
</evidence>
<dbReference type="Pfam" id="PF19077">
    <property type="entry name" value="Big_13"/>
    <property type="match status" value="4"/>
</dbReference>
<gene>
    <name evidence="2" type="ORF">EC847_1437</name>
</gene>
<dbReference type="InterPro" id="IPR013783">
    <property type="entry name" value="Ig-like_fold"/>
</dbReference>
<dbReference type="Gene3D" id="2.60.40.10">
    <property type="entry name" value="Immunoglobulins"/>
    <property type="match status" value="5"/>
</dbReference>
<feature type="domain" description="Bacterial Ig-like" evidence="1">
    <location>
        <begin position="69"/>
        <end position="147"/>
    </location>
</feature>
<evidence type="ECO:0000259" key="1">
    <source>
        <dbReference type="Pfam" id="PF19077"/>
    </source>
</evidence>
<protein>
    <submittedName>
        <fullName evidence="2">Ig-like protein group 3</fullName>
    </submittedName>
</protein>
<sequence>MIRDSLNDQTSLQRIITTSVAAIGSVADQNNQGLQDFFGAFSSDDANSTLVETTNAITSIIDHTGNMLKGSDITTDSRPQISGSAEANSNVHVHVYGPDHKQLYWENVVADANGHWTYQPQPLSVDGQYSFGISVIDSEGNIFRSSSTSSILYHNSALDIISLDSVTDNVDQGNYGFTGALLQGATTDDAMPVLSGKANSDSEVNIYDNGVLIGTVTSDEAGVWVFKPQHALSDGEHSIYAAVVTVAGESAPTGDFNFTVDTHIGESVVVGARDAQNNAIEEMGVTADNSPTLYGYAEPGAIVHVHVYRPDGAELYWESTLSDAQGNWTYQPHPFSDVGNYSFKISIIDAAGNIFRSDEAFRIGYDDASLHHFNIDSVVDNVSHSVHDFTGILDNFAMTNDTQPELSGTGNTLTQVNIYDHHELIGSVITDAQGNWTFKPDTPLADGDHELSLSQVTPGGESQPLPEFSFTVDSHVGDSSISSITDQNGNSLHTWERTSEDSPLLSGYTEAGSAVSIKTYGPQGRIVHEETIHADDQGQWHYQSPHFPVAGEYGFSFSVIDEVGNTYVSPNRFMLVYTGTDTTSEEHGTQNLTAHDLLSSTQPLIFNAENALTDLVDIHSVDSHSAFDTGSYDLGQHILTSELSLLQHDVHVM</sequence>
<dbReference type="NCBIfam" id="NF033510">
    <property type="entry name" value="Ca_tandemer"/>
    <property type="match status" value="1"/>
</dbReference>
<keyword evidence="3" id="KW-1185">Reference proteome</keyword>
<dbReference type="Proteomes" id="UP000295530">
    <property type="component" value="Unassembled WGS sequence"/>
</dbReference>